<name>A0A438HJ31_VITVI</name>
<proteinExistence type="predicted"/>
<accession>A0A438HJ31</accession>
<reference evidence="1 2" key="1">
    <citation type="journal article" date="2018" name="PLoS Genet.">
        <title>Population sequencing reveals clonal diversity and ancestral inbreeding in the grapevine cultivar Chardonnay.</title>
        <authorList>
            <person name="Roach M.J."/>
            <person name="Johnson D.L."/>
            <person name="Bohlmann J."/>
            <person name="van Vuuren H.J."/>
            <person name="Jones S.J."/>
            <person name="Pretorius I.S."/>
            <person name="Schmidt S.A."/>
            <person name="Borneman A.R."/>
        </authorList>
    </citation>
    <scope>NUCLEOTIDE SEQUENCE [LARGE SCALE GENOMIC DNA]</scope>
    <source>
        <strain evidence="2">cv. Chardonnay</strain>
        <tissue evidence="1">Leaf</tissue>
    </source>
</reference>
<evidence type="ECO:0000313" key="2">
    <source>
        <dbReference type="Proteomes" id="UP000288805"/>
    </source>
</evidence>
<sequence>MSLFIIPKRVVPRSKNLKSFFEEGGFGVKYGEEEVGWCSREVRERYGVGVWKAIKGGREVLKGRTNFKVAFRSRVKFLEGQVV</sequence>
<evidence type="ECO:0000313" key="1">
    <source>
        <dbReference type="EMBL" id="RVW84490.1"/>
    </source>
</evidence>
<organism evidence="1 2">
    <name type="scientific">Vitis vinifera</name>
    <name type="common">Grape</name>
    <dbReference type="NCBI Taxonomy" id="29760"/>
    <lineage>
        <taxon>Eukaryota</taxon>
        <taxon>Viridiplantae</taxon>
        <taxon>Streptophyta</taxon>
        <taxon>Embryophyta</taxon>
        <taxon>Tracheophyta</taxon>
        <taxon>Spermatophyta</taxon>
        <taxon>Magnoliopsida</taxon>
        <taxon>eudicotyledons</taxon>
        <taxon>Gunneridae</taxon>
        <taxon>Pentapetalae</taxon>
        <taxon>rosids</taxon>
        <taxon>Vitales</taxon>
        <taxon>Vitaceae</taxon>
        <taxon>Viteae</taxon>
        <taxon>Vitis</taxon>
    </lineage>
</organism>
<gene>
    <name evidence="1" type="ORF">CK203_041231</name>
</gene>
<dbReference type="Proteomes" id="UP000288805">
    <property type="component" value="Unassembled WGS sequence"/>
</dbReference>
<dbReference type="EMBL" id="QGNW01000215">
    <property type="protein sequence ID" value="RVW84490.1"/>
    <property type="molecule type" value="Genomic_DNA"/>
</dbReference>
<protein>
    <submittedName>
        <fullName evidence="1">Uncharacterized protein</fullName>
    </submittedName>
</protein>
<dbReference type="AlphaFoldDB" id="A0A438HJ31"/>
<comment type="caution">
    <text evidence="1">The sequence shown here is derived from an EMBL/GenBank/DDBJ whole genome shotgun (WGS) entry which is preliminary data.</text>
</comment>